<organism evidence="1 2">
    <name type="scientific">Stachybotrys elegans</name>
    <dbReference type="NCBI Taxonomy" id="80388"/>
    <lineage>
        <taxon>Eukaryota</taxon>
        <taxon>Fungi</taxon>
        <taxon>Dikarya</taxon>
        <taxon>Ascomycota</taxon>
        <taxon>Pezizomycotina</taxon>
        <taxon>Sordariomycetes</taxon>
        <taxon>Hypocreomycetidae</taxon>
        <taxon>Hypocreales</taxon>
        <taxon>Stachybotryaceae</taxon>
        <taxon>Stachybotrys</taxon>
    </lineage>
</organism>
<evidence type="ECO:0000313" key="2">
    <source>
        <dbReference type="Proteomes" id="UP000813444"/>
    </source>
</evidence>
<comment type="caution">
    <text evidence="1">The sequence shown here is derived from an EMBL/GenBank/DDBJ whole genome shotgun (WGS) entry which is preliminary data.</text>
</comment>
<dbReference type="Proteomes" id="UP000813444">
    <property type="component" value="Unassembled WGS sequence"/>
</dbReference>
<protein>
    <submittedName>
        <fullName evidence="1">Uncharacterized protein</fullName>
    </submittedName>
</protein>
<evidence type="ECO:0000313" key="1">
    <source>
        <dbReference type="EMBL" id="KAH7311500.1"/>
    </source>
</evidence>
<reference evidence="1" key="1">
    <citation type="journal article" date="2021" name="Nat. Commun.">
        <title>Genetic determinants of endophytism in the Arabidopsis root mycobiome.</title>
        <authorList>
            <person name="Mesny F."/>
            <person name="Miyauchi S."/>
            <person name="Thiergart T."/>
            <person name="Pickel B."/>
            <person name="Atanasova L."/>
            <person name="Karlsson M."/>
            <person name="Huettel B."/>
            <person name="Barry K.W."/>
            <person name="Haridas S."/>
            <person name="Chen C."/>
            <person name="Bauer D."/>
            <person name="Andreopoulos W."/>
            <person name="Pangilinan J."/>
            <person name="LaButti K."/>
            <person name="Riley R."/>
            <person name="Lipzen A."/>
            <person name="Clum A."/>
            <person name="Drula E."/>
            <person name="Henrissat B."/>
            <person name="Kohler A."/>
            <person name="Grigoriev I.V."/>
            <person name="Martin F.M."/>
            <person name="Hacquard S."/>
        </authorList>
    </citation>
    <scope>NUCLEOTIDE SEQUENCE</scope>
    <source>
        <strain evidence="1">MPI-CAGE-CH-0235</strain>
    </source>
</reference>
<name>A0A8K0WP57_9HYPO</name>
<keyword evidence="2" id="KW-1185">Reference proteome</keyword>
<proteinExistence type="predicted"/>
<accession>A0A8K0WP57</accession>
<sequence>MSSPICLCRPSYSTRAGSIGQCTQSRQPLMMVLCFWEGGTPFVGGFPAHKAWPLLAPFGSPVHVYGPPSPPCRGG</sequence>
<dbReference type="EMBL" id="JAGPNK010000011">
    <property type="protein sequence ID" value="KAH7311500.1"/>
    <property type="molecule type" value="Genomic_DNA"/>
</dbReference>
<gene>
    <name evidence="1" type="ORF">B0I35DRAFT_64860</name>
</gene>
<dbReference type="AlphaFoldDB" id="A0A8K0WP57"/>